<keyword evidence="3" id="KW-0805">Transcription regulation</keyword>
<keyword evidence="2" id="KW-0862">Zinc</keyword>
<feature type="region of interest" description="Disordered" evidence="7">
    <location>
        <begin position="1"/>
        <end position="28"/>
    </location>
</feature>
<dbReference type="InterPro" id="IPR051430">
    <property type="entry name" value="Fungal_TF_Env_Response"/>
</dbReference>
<evidence type="ECO:0000259" key="8">
    <source>
        <dbReference type="PROSITE" id="PS50048"/>
    </source>
</evidence>
<evidence type="ECO:0000313" key="9">
    <source>
        <dbReference type="EMBL" id="CAK5265743.1"/>
    </source>
</evidence>
<dbReference type="InterPro" id="IPR036864">
    <property type="entry name" value="Zn2-C6_fun-type_DNA-bd_sf"/>
</dbReference>
<dbReference type="PANTHER" id="PTHR31944:SF131">
    <property type="entry name" value="HEME-RESPONSIVE ZINC FINGER TRANSCRIPTION FACTOR HAP1"/>
    <property type="match status" value="1"/>
</dbReference>
<dbReference type="SUPFAM" id="SSF57701">
    <property type="entry name" value="Zn2/Cys6 DNA-binding domain"/>
    <property type="match status" value="1"/>
</dbReference>
<dbReference type="InterPro" id="IPR001138">
    <property type="entry name" value="Zn2Cys6_DnaBD"/>
</dbReference>
<dbReference type="EMBL" id="CAVNYO010000099">
    <property type="protein sequence ID" value="CAK5265743.1"/>
    <property type="molecule type" value="Genomic_DNA"/>
</dbReference>
<keyword evidence="6" id="KW-0539">Nucleus</keyword>
<keyword evidence="5" id="KW-0804">Transcription</keyword>
<dbReference type="GO" id="GO:0001228">
    <property type="term" value="F:DNA-binding transcription activator activity, RNA polymerase II-specific"/>
    <property type="evidence" value="ECO:0007669"/>
    <property type="project" value="TreeGrafter"/>
</dbReference>
<dbReference type="GO" id="GO:0000978">
    <property type="term" value="F:RNA polymerase II cis-regulatory region sequence-specific DNA binding"/>
    <property type="evidence" value="ECO:0007669"/>
    <property type="project" value="TreeGrafter"/>
</dbReference>
<dbReference type="Proteomes" id="UP001295794">
    <property type="component" value="Unassembled WGS sequence"/>
</dbReference>
<dbReference type="Pfam" id="PF00172">
    <property type="entry name" value="Zn_clus"/>
    <property type="match status" value="1"/>
</dbReference>
<reference evidence="9" key="1">
    <citation type="submission" date="2023-11" db="EMBL/GenBank/DDBJ databases">
        <authorList>
            <person name="De Vega J J."/>
            <person name="De Vega J J."/>
        </authorList>
    </citation>
    <scope>NUCLEOTIDE SEQUENCE</scope>
</reference>
<comment type="caution">
    <text evidence="9">The sequence shown here is derived from an EMBL/GenBank/DDBJ whole genome shotgun (WGS) entry which is preliminary data.</text>
</comment>
<dbReference type="PROSITE" id="PS00463">
    <property type="entry name" value="ZN2_CY6_FUNGAL_1"/>
    <property type="match status" value="1"/>
</dbReference>
<organism evidence="9 10">
    <name type="scientific">Mycena citricolor</name>
    <dbReference type="NCBI Taxonomy" id="2018698"/>
    <lineage>
        <taxon>Eukaryota</taxon>
        <taxon>Fungi</taxon>
        <taxon>Dikarya</taxon>
        <taxon>Basidiomycota</taxon>
        <taxon>Agaricomycotina</taxon>
        <taxon>Agaricomycetes</taxon>
        <taxon>Agaricomycetidae</taxon>
        <taxon>Agaricales</taxon>
        <taxon>Marasmiineae</taxon>
        <taxon>Mycenaceae</taxon>
        <taxon>Mycena</taxon>
    </lineage>
</organism>
<dbReference type="PROSITE" id="PS50048">
    <property type="entry name" value="ZN2_CY6_FUNGAL_2"/>
    <property type="match status" value="1"/>
</dbReference>
<accession>A0AAD2H0B4</accession>
<evidence type="ECO:0000256" key="5">
    <source>
        <dbReference type="ARBA" id="ARBA00023163"/>
    </source>
</evidence>
<evidence type="ECO:0000256" key="6">
    <source>
        <dbReference type="ARBA" id="ARBA00023242"/>
    </source>
</evidence>
<dbReference type="GO" id="GO:0008270">
    <property type="term" value="F:zinc ion binding"/>
    <property type="evidence" value="ECO:0007669"/>
    <property type="project" value="InterPro"/>
</dbReference>
<evidence type="ECO:0000256" key="2">
    <source>
        <dbReference type="ARBA" id="ARBA00022833"/>
    </source>
</evidence>
<evidence type="ECO:0000256" key="7">
    <source>
        <dbReference type="SAM" id="MobiDB-lite"/>
    </source>
</evidence>
<sequence>MCQDEQMTTHLGTSRESPGPFSLPSLGGRRCSSEADRWIGLVRVQTVPALSMSPVPPSFEYFACHTHVLISGRQNNFEMPATDSVPGDHRKRRRNRTTQSCLNCHATKRMCDRQRPCSRCSQLGLTSICVYQVNARIPSRVSSRVSEQSGALQFVAEDGDQTNLLNWDPSKFSHSSSSPVCSPWPQVALISSPQLPLDQARGLSPVAYSCTRDDASYGSLAALLSQIKTTSAVLSRSLSQHNAHSLHLREEMDRFIRVLETFVGNGLGFAPSARDAAVCRAPDQTRMSVLDENGLPSLDTSFMSWQGRSWRKSS</sequence>
<dbReference type="AlphaFoldDB" id="A0AAD2H0B4"/>
<dbReference type="Gene3D" id="4.10.240.10">
    <property type="entry name" value="Zn(2)-C6 fungal-type DNA-binding domain"/>
    <property type="match status" value="1"/>
</dbReference>
<feature type="compositionally biased region" description="Polar residues" evidence="7">
    <location>
        <begin position="1"/>
        <end position="16"/>
    </location>
</feature>
<feature type="domain" description="Zn(2)-C6 fungal-type" evidence="8">
    <location>
        <begin position="100"/>
        <end position="131"/>
    </location>
</feature>
<keyword evidence="1" id="KW-0479">Metal-binding</keyword>
<proteinExistence type="predicted"/>
<name>A0AAD2H0B4_9AGAR</name>
<keyword evidence="4" id="KW-0238">DNA-binding</keyword>
<dbReference type="CDD" id="cd00067">
    <property type="entry name" value="GAL4"/>
    <property type="match status" value="1"/>
</dbReference>
<evidence type="ECO:0000256" key="1">
    <source>
        <dbReference type="ARBA" id="ARBA00022723"/>
    </source>
</evidence>
<dbReference type="GO" id="GO:0005634">
    <property type="term" value="C:nucleus"/>
    <property type="evidence" value="ECO:0007669"/>
    <property type="project" value="TreeGrafter"/>
</dbReference>
<gene>
    <name evidence="9" type="ORF">MYCIT1_LOCUS6959</name>
</gene>
<evidence type="ECO:0000256" key="3">
    <source>
        <dbReference type="ARBA" id="ARBA00023015"/>
    </source>
</evidence>
<dbReference type="SMART" id="SM00066">
    <property type="entry name" value="GAL4"/>
    <property type="match status" value="1"/>
</dbReference>
<dbReference type="PANTHER" id="PTHR31944">
    <property type="entry name" value="HEME-RESPONSIVE ZINC FINGER TRANSCRIPTION FACTOR HAP1"/>
    <property type="match status" value="1"/>
</dbReference>
<keyword evidence="10" id="KW-1185">Reference proteome</keyword>
<evidence type="ECO:0000256" key="4">
    <source>
        <dbReference type="ARBA" id="ARBA00023125"/>
    </source>
</evidence>
<protein>
    <recommendedName>
        <fullName evidence="8">Zn(2)-C6 fungal-type domain-containing protein</fullName>
    </recommendedName>
</protein>
<evidence type="ECO:0000313" key="10">
    <source>
        <dbReference type="Proteomes" id="UP001295794"/>
    </source>
</evidence>